<keyword evidence="2" id="KW-1185">Reference proteome</keyword>
<dbReference type="AlphaFoldDB" id="A0A0J7JV27"/>
<name>A0A0J7JV27_LASNI</name>
<reference evidence="1 2" key="1">
    <citation type="submission" date="2015-04" db="EMBL/GenBank/DDBJ databases">
        <title>Lasius niger genome sequencing.</title>
        <authorList>
            <person name="Konorov E.A."/>
            <person name="Nikitin M.A."/>
            <person name="Kirill M.V."/>
            <person name="Chang P."/>
        </authorList>
    </citation>
    <scope>NUCLEOTIDE SEQUENCE [LARGE SCALE GENOMIC DNA]</scope>
    <source>
        <tissue evidence="1">Whole</tissue>
    </source>
</reference>
<gene>
    <name evidence="1" type="ORF">RF55_24623</name>
</gene>
<accession>A0A0J7JV27</accession>
<dbReference type="Proteomes" id="UP000036403">
    <property type="component" value="Unassembled WGS sequence"/>
</dbReference>
<feature type="non-terminal residue" evidence="1">
    <location>
        <position position="16"/>
    </location>
</feature>
<sequence>MLCPINYGNTPGMMIG</sequence>
<organism evidence="1 2">
    <name type="scientific">Lasius niger</name>
    <name type="common">Black garden ant</name>
    <dbReference type="NCBI Taxonomy" id="67767"/>
    <lineage>
        <taxon>Eukaryota</taxon>
        <taxon>Metazoa</taxon>
        <taxon>Ecdysozoa</taxon>
        <taxon>Arthropoda</taxon>
        <taxon>Hexapoda</taxon>
        <taxon>Insecta</taxon>
        <taxon>Pterygota</taxon>
        <taxon>Neoptera</taxon>
        <taxon>Endopterygota</taxon>
        <taxon>Hymenoptera</taxon>
        <taxon>Apocrita</taxon>
        <taxon>Aculeata</taxon>
        <taxon>Formicoidea</taxon>
        <taxon>Formicidae</taxon>
        <taxon>Formicinae</taxon>
        <taxon>Lasius</taxon>
        <taxon>Lasius</taxon>
    </lineage>
</organism>
<dbReference type="PaxDb" id="67767-A0A0J7JV27"/>
<dbReference type="EMBL" id="LBMM01029829">
    <property type="protein sequence ID" value="KMQ81969.1"/>
    <property type="molecule type" value="Genomic_DNA"/>
</dbReference>
<evidence type="ECO:0000313" key="2">
    <source>
        <dbReference type="Proteomes" id="UP000036403"/>
    </source>
</evidence>
<comment type="caution">
    <text evidence="1">The sequence shown here is derived from an EMBL/GenBank/DDBJ whole genome shotgun (WGS) entry which is preliminary data.</text>
</comment>
<evidence type="ECO:0000313" key="1">
    <source>
        <dbReference type="EMBL" id="KMQ81969.1"/>
    </source>
</evidence>
<proteinExistence type="predicted"/>
<protein>
    <submittedName>
        <fullName evidence="1">Uncharacterized protein</fullName>
    </submittedName>
</protein>